<keyword evidence="3" id="KW-1185">Reference proteome</keyword>
<dbReference type="Proteomes" id="UP000636800">
    <property type="component" value="Chromosome 2"/>
</dbReference>
<feature type="compositionally biased region" description="Acidic residues" evidence="1">
    <location>
        <begin position="1"/>
        <end position="14"/>
    </location>
</feature>
<feature type="compositionally biased region" description="Basic and acidic residues" evidence="1">
    <location>
        <begin position="59"/>
        <end position="82"/>
    </location>
</feature>
<proteinExistence type="predicted"/>
<dbReference type="PANTHER" id="PTHR36387:SF2">
    <property type="entry name" value="UDP-N-ACETYLMURAMOYL-L-ALANYL-D-GLUTAMATE-2, 6-DIAMINOPIMELATE LIGASE"/>
    <property type="match status" value="1"/>
</dbReference>
<protein>
    <submittedName>
        <fullName evidence="2">Uncharacterized protein</fullName>
    </submittedName>
</protein>
<organism evidence="2 3">
    <name type="scientific">Vanilla planifolia</name>
    <name type="common">Vanilla</name>
    <dbReference type="NCBI Taxonomy" id="51239"/>
    <lineage>
        <taxon>Eukaryota</taxon>
        <taxon>Viridiplantae</taxon>
        <taxon>Streptophyta</taxon>
        <taxon>Embryophyta</taxon>
        <taxon>Tracheophyta</taxon>
        <taxon>Spermatophyta</taxon>
        <taxon>Magnoliopsida</taxon>
        <taxon>Liliopsida</taxon>
        <taxon>Asparagales</taxon>
        <taxon>Orchidaceae</taxon>
        <taxon>Vanilloideae</taxon>
        <taxon>Vanilleae</taxon>
        <taxon>Vanilla</taxon>
    </lineage>
</organism>
<dbReference type="EMBL" id="JADCNL010000002">
    <property type="protein sequence ID" value="KAG0491391.1"/>
    <property type="molecule type" value="Genomic_DNA"/>
</dbReference>
<dbReference type="AlphaFoldDB" id="A0A835RFU7"/>
<evidence type="ECO:0000313" key="2">
    <source>
        <dbReference type="EMBL" id="KAG0491391.1"/>
    </source>
</evidence>
<feature type="region of interest" description="Disordered" evidence="1">
    <location>
        <begin position="1"/>
        <end position="122"/>
    </location>
</feature>
<evidence type="ECO:0000313" key="3">
    <source>
        <dbReference type="Proteomes" id="UP000636800"/>
    </source>
</evidence>
<sequence length="218" mass="24833">MESDDDSDAPEELTAEQGVKQDEHIRKVQRENKIRVLTEKMESDGDSDAPEELTAEQGVKQDEHIRKVQRENKIRVAQESKERRRQWSQRRNQPKTDKESVSQNPEPEAEEDVNDSPAIPGMLPSHIINFLAEREKNTFASDSEEEVMNPKLVARKKKKSYGTDTVLLKEIPPAPCLENSIEFLKRRKLSVSRSNSVLKNAHQALRLLSAPGNLLSKS</sequence>
<gene>
    <name evidence="2" type="ORF">HPP92_004789</name>
</gene>
<name>A0A835RFU7_VANPL</name>
<dbReference type="PANTHER" id="PTHR36387">
    <property type="entry name" value="UDP-N-ACETYLMURAMOYL-L-ALANYL-D-GLUTAMATE-2, 6-DIAMINOPIMELATE LIGASE"/>
    <property type="match status" value="1"/>
</dbReference>
<comment type="caution">
    <text evidence="2">The sequence shown here is derived from an EMBL/GenBank/DDBJ whole genome shotgun (WGS) entry which is preliminary data.</text>
</comment>
<reference evidence="2 3" key="1">
    <citation type="journal article" date="2020" name="Nat. Food">
        <title>A phased Vanilla planifolia genome enables genetic improvement of flavour and production.</title>
        <authorList>
            <person name="Hasing T."/>
            <person name="Tang H."/>
            <person name="Brym M."/>
            <person name="Khazi F."/>
            <person name="Huang T."/>
            <person name="Chambers A.H."/>
        </authorList>
    </citation>
    <scope>NUCLEOTIDE SEQUENCE [LARGE SCALE GENOMIC DNA]</scope>
    <source>
        <tissue evidence="2">Leaf</tissue>
    </source>
</reference>
<dbReference type="OrthoDB" id="3881at2759"/>
<feature type="compositionally biased region" description="Acidic residues" evidence="1">
    <location>
        <begin position="44"/>
        <end position="54"/>
    </location>
</feature>
<evidence type="ECO:0000256" key="1">
    <source>
        <dbReference type="SAM" id="MobiDB-lite"/>
    </source>
</evidence>
<accession>A0A835RFU7</accession>
<feature type="compositionally biased region" description="Basic and acidic residues" evidence="1">
    <location>
        <begin position="19"/>
        <end position="43"/>
    </location>
</feature>